<dbReference type="Proteomes" id="UP001153269">
    <property type="component" value="Unassembled WGS sequence"/>
</dbReference>
<name>A0A9N7TYJ4_PLEPL</name>
<dbReference type="EMBL" id="CADEAL010000502">
    <property type="protein sequence ID" value="CAB1421058.1"/>
    <property type="molecule type" value="Genomic_DNA"/>
</dbReference>
<proteinExistence type="predicted"/>
<gene>
    <name evidence="1" type="ORF">PLEPLA_LOCUS8939</name>
</gene>
<organism evidence="1 2">
    <name type="scientific">Pleuronectes platessa</name>
    <name type="common">European plaice</name>
    <dbReference type="NCBI Taxonomy" id="8262"/>
    <lineage>
        <taxon>Eukaryota</taxon>
        <taxon>Metazoa</taxon>
        <taxon>Chordata</taxon>
        <taxon>Craniata</taxon>
        <taxon>Vertebrata</taxon>
        <taxon>Euteleostomi</taxon>
        <taxon>Actinopterygii</taxon>
        <taxon>Neopterygii</taxon>
        <taxon>Teleostei</taxon>
        <taxon>Neoteleostei</taxon>
        <taxon>Acanthomorphata</taxon>
        <taxon>Carangaria</taxon>
        <taxon>Pleuronectiformes</taxon>
        <taxon>Pleuronectoidei</taxon>
        <taxon>Pleuronectidae</taxon>
        <taxon>Pleuronectes</taxon>
    </lineage>
</organism>
<evidence type="ECO:0000313" key="1">
    <source>
        <dbReference type="EMBL" id="CAB1421058.1"/>
    </source>
</evidence>
<sequence length="109" mass="12077">MKSRYEEHIKSIRRRNLQLKTSTSSWCSAAAAAHDHLLKSTRDLISTPPGRARSPAVSTDLLNTRCDAALRGSIPAHAAFLLSQRASGAQEVKSTYFHIQSRFHPNSSF</sequence>
<evidence type="ECO:0000313" key="2">
    <source>
        <dbReference type="Proteomes" id="UP001153269"/>
    </source>
</evidence>
<reference evidence="1" key="1">
    <citation type="submission" date="2020-03" db="EMBL/GenBank/DDBJ databases">
        <authorList>
            <person name="Weist P."/>
        </authorList>
    </citation>
    <scope>NUCLEOTIDE SEQUENCE</scope>
</reference>
<keyword evidence="2" id="KW-1185">Reference proteome</keyword>
<dbReference type="AlphaFoldDB" id="A0A9N7TYJ4"/>
<accession>A0A9N7TYJ4</accession>
<comment type="caution">
    <text evidence="1">The sequence shown here is derived from an EMBL/GenBank/DDBJ whole genome shotgun (WGS) entry which is preliminary data.</text>
</comment>
<protein>
    <submittedName>
        <fullName evidence="1">Uncharacterized protein</fullName>
    </submittedName>
</protein>